<proteinExistence type="predicted"/>
<keyword evidence="2" id="KW-1185">Reference proteome</keyword>
<accession>L8MUN4</accession>
<protein>
    <submittedName>
        <fullName evidence="1">Uncharacterized protein</fullName>
    </submittedName>
</protein>
<evidence type="ECO:0000313" key="1">
    <source>
        <dbReference type="EMBL" id="ELS31176.1"/>
    </source>
</evidence>
<sequence length="42" mass="4732">MGFEKGFATQTLSQSSKLKALLRKAFSFELLKFASLTQTNVY</sequence>
<comment type="caution">
    <text evidence="1">The sequence shown here is derived from an EMBL/GenBank/DDBJ whole genome shotgun (WGS) entry which is preliminary data.</text>
</comment>
<dbReference type="EMBL" id="ALWB01000199">
    <property type="protein sequence ID" value="ELS31176.1"/>
    <property type="molecule type" value="Genomic_DNA"/>
</dbReference>
<organism evidence="1 2">
    <name type="scientific">Pseudanabaena biceps PCC 7429</name>
    <dbReference type="NCBI Taxonomy" id="927668"/>
    <lineage>
        <taxon>Bacteria</taxon>
        <taxon>Bacillati</taxon>
        <taxon>Cyanobacteriota</taxon>
        <taxon>Cyanophyceae</taxon>
        <taxon>Pseudanabaenales</taxon>
        <taxon>Pseudanabaenaceae</taxon>
        <taxon>Pseudanabaena</taxon>
    </lineage>
</organism>
<gene>
    <name evidence="1" type="ORF">Pse7429DRAFT_3521</name>
</gene>
<reference evidence="1 2" key="1">
    <citation type="journal article" date="2013" name="Proc. Natl. Acad. Sci. U.S.A.">
        <title>Improving the coverage of the cyanobacterial phylum using diversity-driven genome sequencing.</title>
        <authorList>
            <person name="Shih P.M."/>
            <person name="Wu D."/>
            <person name="Latifi A."/>
            <person name="Axen S.D."/>
            <person name="Fewer D.P."/>
            <person name="Talla E."/>
            <person name="Calteau A."/>
            <person name="Cai F."/>
            <person name="Tandeau de Marsac N."/>
            <person name="Rippka R."/>
            <person name="Herdman M."/>
            <person name="Sivonen K."/>
            <person name="Coursin T."/>
            <person name="Laurent T."/>
            <person name="Goodwin L."/>
            <person name="Nolan M."/>
            <person name="Davenport K.W."/>
            <person name="Han C.S."/>
            <person name="Rubin E.M."/>
            <person name="Eisen J.A."/>
            <person name="Woyke T."/>
            <person name="Gugger M."/>
            <person name="Kerfeld C.A."/>
        </authorList>
    </citation>
    <scope>NUCLEOTIDE SEQUENCE [LARGE SCALE GENOMIC DNA]</scope>
    <source>
        <strain evidence="1 2">PCC 7429</strain>
    </source>
</reference>
<dbReference type="Proteomes" id="UP000011201">
    <property type="component" value="Unassembled WGS sequence"/>
</dbReference>
<evidence type="ECO:0000313" key="2">
    <source>
        <dbReference type="Proteomes" id="UP000011201"/>
    </source>
</evidence>
<dbReference type="AlphaFoldDB" id="L8MUN4"/>
<name>L8MUN4_9CYAN</name>
<dbReference type="PATRIC" id="fig|927668.3.peg.4216"/>